<comment type="similarity">
    <text evidence="1">Belongs to the RRP7 family.</text>
</comment>
<dbReference type="InterPro" id="IPR040446">
    <property type="entry name" value="RRP7"/>
</dbReference>
<feature type="compositionally biased region" description="Basic and acidic residues" evidence="2">
    <location>
        <begin position="209"/>
        <end position="218"/>
    </location>
</feature>
<dbReference type="Proteomes" id="UP000735302">
    <property type="component" value="Unassembled WGS sequence"/>
</dbReference>
<comment type="caution">
    <text evidence="5">The sequence shown here is derived from an EMBL/GenBank/DDBJ whole genome shotgun (WGS) entry which is preliminary data.</text>
</comment>
<protein>
    <submittedName>
        <fullName evidence="5">Ribosomal RNA-processing protein 7 homolog a-like</fullName>
    </submittedName>
</protein>
<feature type="region of interest" description="Disordered" evidence="2">
    <location>
        <begin position="203"/>
        <end position="223"/>
    </location>
</feature>
<reference evidence="5 6" key="1">
    <citation type="journal article" date="2021" name="Elife">
        <title>Chloroplast acquisition without the gene transfer in kleptoplastic sea slugs, Plakobranchus ocellatus.</title>
        <authorList>
            <person name="Maeda T."/>
            <person name="Takahashi S."/>
            <person name="Yoshida T."/>
            <person name="Shimamura S."/>
            <person name="Takaki Y."/>
            <person name="Nagai Y."/>
            <person name="Toyoda A."/>
            <person name="Suzuki Y."/>
            <person name="Arimoto A."/>
            <person name="Ishii H."/>
            <person name="Satoh N."/>
            <person name="Nishiyama T."/>
            <person name="Hasebe M."/>
            <person name="Maruyama T."/>
            <person name="Minagawa J."/>
            <person name="Obokata J."/>
            <person name="Shigenobu S."/>
        </authorList>
    </citation>
    <scope>NUCLEOTIDE SEQUENCE [LARGE SCALE GENOMIC DNA]</scope>
</reference>
<dbReference type="GO" id="GO:0000028">
    <property type="term" value="P:ribosomal small subunit assembly"/>
    <property type="evidence" value="ECO:0007669"/>
    <property type="project" value="TreeGrafter"/>
</dbReference>
<evidence type="ECO:0000259" key="4">
    <source>
        <dbReference type="Pfam" id="PF17799"/>
    </source>
</evidence>
<keyword evidence="6" id="KW-1185">Reference proteome</keyword>
<dbReference type="Gene3D" id="6.10.250.1770">
    <property type="match status" value="1"/>
</dbReference>
<evidence type="ECO:0000259" key="3">
    <source>
        <dbReference type="Pfam" id="PF12923"/>
    </source>
</evidence>
<sequence length="273" mass="32017">MAPERKNETRSNLVIQGYSVLQVKASERSRACHYLYLKEHFSPHQTTEWPQGRTLEVHNIPPYCTQDNVRKLFKECGEIMRIYLQPKPTAMPLKASLILSSDKQIKNVTVAYVVFRKAGGVKNACKLAFDTERLLSDKDAPLVSGLRAYISEYKAIPDVKAMEEQAEAYLAEYYKRKDEEVKREKEMEGVPDEDGFIKVTRYGKNKGSKRTEENERKAKEKMRMKKKKTELKDFYTSQFRETKRQHILELQAKFEEDKKKIKDMKAARKFRPY</sequence>
<dbReference type="PANTHER" id="PTHR13191">
    <property type="entry name" value="RIBOSOMAL RNA PROCESSING PROTEIN 7-RELATED"/>
    <property type="match status" value="1"/>
</dbReference>
<dbReference type="GO" id="GO:0034456">
    <property type="term" value="C:UTP-C complex"/>
    <property type="evidence" value="ECO:0007669"/>
    <property type="project" value="TreeGrafter"/>
</dbReference>
<dbReference type="InterPro" id="IPR012677">
    <property type="entry name" value="Nucleotide-bd_a/b_plait_sf"/>
</dbReference>
<evidence type="ECO:0000256" key="1">
    <source>
        <dbReference type="ARBA" id="ARBA00006110"/>
    </source>
</evidence>
<evidence type="ECO:0000313" key="6">
    <source>
        <dbReference type="Proteomes" id="UP000735302"/>
    </source>
</evidence>
<proteinExistence type="inferred from homology"/>
<dbReference type="GO" id="GO:0003676">
    <property type="term" value="F:nucleic acid binding"/>
    <property type="evidence" value="ECO:0007669"/>
    <property type="project" value="InterPro"/>
</dbReference>
<organism evidence="5 6">
    <name type="scientific">Plakobranchus ocellatus</name>
    <dbReference type="NCBI Taxonomy" id="259542"/>
    <lineage>
        <taxon>Eukaryota</taxon>
        <taxon>Metazoa</taxon>
        <taxon>Spiralia</taxon>
        <taxon>Lophotrochozoa</taxon>
        <taxon>Mollusca</taxon>
        <taxon>Gastropoda</taxon>
        <taxon>Heterobranchia</taxon>
        <taxon>Euthyneura</taxon>
        <taxon>Panpulmonata</taxon>
        <taxon>Sacoglossa</taxon>
        <taxon>Placobranchoidea</taxon>
        <taxon>Plakobranchidae</taxon>
        <taxon>Plakobranchus</taxon>
    </lineage>
</organism>
<name>A0AAV4A9A9_9GAST</name>
<dbReference type="InterPro" id="IPR035979">
    <property type="entry name" value="RBD_domain_sf"/>
</dbReference>
<dbReference type="GO" id="GO:0032545">
    <property type="term" value="C:CURI complex"/>
    <property type="evidence" value="ECO:0007669"/>
    <property type="project" value="TreeGrafter"/>
</dbReference>
<dbReference type="Pfam" id="PF17799">
    <property type="entry name" value="RRM_Rrp7"/>
    <property type="match status" value="1"/>
</dbReference>
<accession>A0AAV4A9A9</accession>
<dbReference type="PANTHER" id="PTHR13191:SF0">
    <property type="entry name" value="RIBOSOMAL RNA-PROCESSING PROTEIN 7 HOMOLOG A-RELATED"/>
    <property type="match status" value="1"/>
</dbReference>
<dbReference type="Gene3D" id="3.30.70.330">
    <property type="match status" value="1"/>
</dbReference>
<dbReference type="CDD" id="cd12951">
    <property type="entry name" value="RRP7_Rrp7A"/>
    <property type="match status" value="1"/>
</dbReference>
<feature type="domain" description="Rrp7 RRM-like N-terminal" evidence="4">
    <location>
        <begin position="15"/>
        <end position="76"/>
    </location>
</feature>
<dbReference type="EMBL" id="BLXT01003738">
    <property type="protein sequence ID" value="GFO04249.1"/>
    <property type="molecule type" value="Genomic_DNA"/>
</dbReference>
<feature type="domain" description="Ribosomal RNA-processing protein 7 C-terminal" evidence="3">
    <location>
        <begin position="155"/>
        <end position="273"/>
    </location>
</feature>
<dbReference type="GO" id="GO:0006364">
    <property type="term" value="P:rRNA processing"/>
    <property type="evidence" value="ECO:0007669"/>
    <property type="project" value="TreeGrafter"/>
</dbReference>
<dbReference type="AlphaFoldDB" id="A0AAV4A9A9"/>
<dbReference type="InterPro" id="IPR024326">
    <property type="entry name" value="RRP7_C"/>
</dbReference>
<gene>
    <name evidence="5" type="ORF">PoB_003075400</name>
</gene>
<dbReference type="InterPro" id="IPR040447">
    <property type="entry name" value="RRM_Rrp7"/>
</dbReference>
<dbReference type="Pfam" id="PF12923">
    <property type="entry name" value="RRP7"/>
    <property type="match status" value="1"/>
</dbReference>
<evidence type="ECO:0000313" key="5">
    <source>
        <dbReference type="EMBL" id="GFO04249.1"/>
    </source>
</evidence>
<evidence type="ECO:0000256" key="2">
    <source>
        <dbReference type="SAM" id="MobiDB-lite"/>
    </source>
</evidence>
<dbReference type="SUPFAM" id="SSF54928">
    <property type="entry name" value="RNA-binding domain, RBD"/>
    <property type="match status" value="1"/>
</dbReference>